<dbReference type="AlphaFoldDB" id="A0A1I6KRD1"/>
<feature type="compositionally biased region" description="Basic and acidic residues" evidence="1">
    <location>
        <begin position="38"/>
        <end position="48"/>
    </location>
</feature>
<dbReference type="RefSeq" id="WP_177227217.1">
    <property type="nucleotide sequence ID" value="NZ_FOZK01000001.1"/>
</dbReference>
<evidence type="ECO:0000256" key="1">
    <source>
        <dbReference type="SAM" id="MobiDB-lite"/>
    </source>
</evidence>
<reference evidence="2 3" key="1">
    <citation type="submission" date="2016-10" db="EMBL/GenBank/DDBJ databases">
        <authorList>
            <person name="de Groot N.N."/>
        </authorList>
    </citation>
    <scope>NUCLEOTIDE SEQUENCE [LARGE SCALE GENOMIC DNA]</scope>
    <source>
        <strain evidence="2 3">CGMCC 1.10457</strain>
    </source>
</reference>
<gene>
    <name evidence="2" type="ORF">SAMN05216559_1304</name>
</gene>
<evidence type="ECO:0000313" key="3">
    <source>
        <dbReference type="Proteomes" id="UP000199062"/>
    </source>
</evidence>
<proteinExistence type="predicted"/>
<keyword evidence="3" id="KW-1185">Reference proteome</keyword>
<protein>
    <submittedName>
        <fullName evidence="2">Uncharacterized protein</fullName>
    </submittedName>
</protein>
<organism evidence="2 3">
    <name type="scientific">Halomicrobium zhouii</name>
    <dbReference type="NCBI Taxonomy" id="767519"/>
    <lineage>
        <taxon>Archaea</taxon>
        <taxon>Methanobacteriati</taxon>
        <taxon>Methanobacteriota</taxon>
        <taxon>Stenosarchaea group</taxon>
        <taxon>Halobacteria</taxon>
        <taxon>Halobacteriales</taxon>
        <taxon>Haloarculaceae</taxon>
        <taxon>Halomicrobium</taxon>
    </lineage>
</organism>
<name>A0A1I6KRD1_9EURY</name>
<dbReference type="EMBL" id="FOZK01000001">
    <property type="protein sequence ID" value="SFR93470.1"/>
    <property type="molecule type" value="Genomic_DNA"/>
</dbReference>
<dbReference type="Proteomes" id="UP000199062">
    <property type="component" value="Unassembled WGS sequence"/>
</dbReference>
<accession>A0A1I6KRD1</accession>
<feature type="compositionally biased region" description="Acidic residues" evidence="1">
    <location>
        <begin position="25"/>
        <end position="37"/>
    </location>
</feature>
<sequence>MQIKPDEAIAFDVAAVVSLGAIEDQYSDDAYGEDDEWAERQPDLGENA</sequence>
<evidence type="ECO:0000313" key="2">
    <source>
        <dbReference type="EMBL" id="SFR93470.1"/>
    </source>
</evidence>
<feature type="region of interest" description="Disordered" evidence="1">
    <location>
        <begin position="24"/>
        <end position="48"/>
    </location>
</feature>
<dbReference type="STRING" id="767519.SAMN05216559_1304"/>